<accession>A0A392M0X4</accession>
<comment type="caution">
    <text evidence="3">The sequence shown here is derived from an EMBL/GenBank/DDBJ whole genome shotgun (WGS) entry which is preliminary data.</text>
</comment>
<dbReference type="GO" id="GO:0010073">
    <property type="term" value="P:meristem maintenance"/>
    <property type="evidence" value="ECO:0007669"/>
    <property type="project" value="InterPro"/>
</dbReference>
<feature type="compositionally biased region" description="Basic residues" evidence="1">
    <location>
        <begin position="433"/>
        <end position="443"/>
    </location>
</feature>
<feature type="compositionally biased region" description="Basic and acidic residues" evidence="1">
    <location>
        <begin position="444"/>
        <end position="454"/>
    </location>
</feature>
<evidence type="ECO:0000313" key="4">
    <source>
        <dbReference type="Proteomes" id="UP000265520"/>
    </source>
</evidence>
<feature type="region of interest" description="Disordered" evidence="1">
    <location>
        <begin position="320"/>
        <end position="454"/>
    </location>
</feature>
<evidence type="ECO:0000313" key="3">
    <source>
        <dbReference type="EMBL" id="MCH80982.1"/>
    </source>
</evidence>
<protein>
    <recommendedName>
        <fullName evidence="2">Aminotransferase-like plant mobile domain-containing protein</fullName>
    </recommendedName>
</protein>
<dbReference type="PANTHER" id="PTHR46033">
    <property type="entry name" value="PROTEIN MAIN-LIKE 2"/>
    <property type="match status" value="1"/>
</dbReference>
<dbReference type="AlphaFoldDB" id="A0A392M0X4"/>
<reference evidence="3 4" key="1">
    <citation type="journal article" date="2018" name="Front. Plant Sci.">
        <title>Red Clover (Trifolium pratense) and Zigzag Clover (T. medium) - A Picture of Genomic Similarities and Differences.</title>
        <authorList>
            <person name="Dluhosova J."/>
            <person name="Istvanek J."/>
            <person name="Nedelnik J."/>
            <person name="Repkova J."/>
        </authorList>
    </citation>
    <scope>NUCLEOTIDE SEQUENCE [LARGE SCALE GENOMIC DNA]</scope>
    <source>
        <strain evidence="4">cv. 10/8</strain>
        <tissue evidence="3">Leaf</tissue>
    </source>
</reference>
<evidence type="ECO:0000259" key="2">
    <source>
        <dbReference type="Pfam" id="PF10536"/>
    </source>
</evidence>
<dbReference type="InterPro" id="IPR019557">
    <property type="entry name" value="AminoTfrase-like_pln_mobile"/>
</dbReference>
<dbReference type="PANTHER" id="PTHR46033:SF65">
    <property type="entry name" value="AMINOTRANSFERASE-LIKE PLANT MOBILE DOMAIN-CONTAINING PROTEIN"/>
    <property type="match status" value="1"/>
</dbReference>
<name>A0A392M0X4_9FABA</name>
<dbReference type="EMBL" id="LXQA010001723">
    <property type="protein sequence ID" value="MCH80982.1"/>
    <property type="molecule type" value="Genomic_DNA"/>
</dbReference>
<keyword evidence="4" id="KW-1185">Reference proteome</keyword>
<proteinExistence type="predicted"/>
<organism evidence="3 4">
    <name type="scientific">Trifolium medium</name>
    <dbReference type="NCBI Taxonomy" id="97028"/>
    <lineage>
        <taxon>Eukaryota</taxon>
        <taxon>Viridiplantae</taxon>
        <taxon>Streptophyta</taxon>
        <taxon>Embryophyta</taxon>
        <taxon>Tracheophyta</taxon>
        <taxon>Spermatophyta</taxon>
        <taxon>Magnoliopsida</taxon>
        <taxon>eudicotyledons</taxon>
        <taxon>Gunneridae</taxon>
        <taxon>Pentapetalae</taxon>
        <taxon>rosids</taxon>
        <taxon>fabids</taxon>
        <taxon>Fabales</taxon>
        <taxon>Fabaceae</taxon>
        <taxon>Papilionoideae</taxon>
        <taxon>50 kb inversion clade</taxon>
        <taxon>NPAAA clade</taxon>
        <taxon>Hologalegina</taxon>
        <taxon>IRL clade</taxon>
        <taxon>Trifolieae</taxon>
        <taxon>Trifolium</taxon>
    </lineage>
</organism>
<feature type="compositionally biased region" description="Polar residues" evidence="1">
    <location>
        <begin position="379"/>
        <end position="395"/>
    </location>
</feature>
<gene>
    <name evidence="3" type="ORF">A2U01_0001760</name>
</gene>
<evidence type="ECO:0000256" key="1">
    <source>
        <dbReference type="SAM" id="MobiDB-lite"/>
    </source>
</evidence>
<feature type="domain" description="Aminotransferase-like plant mobile" evidence="2">
    <location>
        <begin position="72"/>
        <end position="308"/>
    </location>
</feature>
<sequence>MASSSQTRIEVPLADYAALSSEVMAIFPCYETSITSLRPTGETYDPAKASKNIVFDYNENTFSKYIIEKQGKEDEEVSDEEHIAFLTLWPSHYIFCSSSLQVAKRFIPMAIQIHEGRQFGLGRLILASLYDSIGTTCDNLKKSKDGSSFLVAGPIWLLQLWLNATFESKMGLVVLEDYVAEVAERQSEGTRLVRLAPHPTGQNSKQLFMKYMKIFLKFDKLTEAQTPFLERKIGPTWFTEDFPASNPDNEEEVNEVWSAYLDPTVLSCRVGSQSKYIGLVGYQPNLVSRQFGFAQLLPKSLYEHIKSIVSLQSVEQALAAATSSKPGGSKVKEEGKGRKRASSSSTKTASKRAKKPITVLSDDEEIEDREVPLQRKRSTTSVGTHAANTEETQAGGSHAEEKKEKKRKKDKNKEKSSSKTTETENEGGSEHKKEKKKKKKKKSKSSEDKAAHTT</sequence>
<dbReference type="InterPro" id="IPR044824">
    <property type="entry name" value="MAIN-like"/>
</dbReference>
<feature type="non-terminal residue" evidence="3">
    <location>
        <position position="454"/>
    </location>
</feature>
<dbReference type="Pfam" id="PF10536">
    <property type="entry name" value="PMD"/>
    <property type="match status" value="1"/>
</dbReference>
<dbReference type="Proteomes" id="UP000265520">
    <property type="component" value="Unassembled WGS sequence"/>
</dbReference>